<evidence type="ECO:0000313" key="1">
    <source>
        <dbReference type="EMBL" id="CAB4196568.1"/>
    </source>
</evidence>
<reference evidence="1" key="1">
    <citation type="submission" date="2020-05" db="EMBL/GenBank/DDBJ databases">
        <authorList>
            <person name="Chiriac C."/>
            <person name="Salcher M."/>
            <person name="Ghai R."/>
            <person name="Kavagutti S V."/>
        </authorList>
    </citation>
    <scope>NUCLEOTIDE SEQUENCE</scope>
</reference>
<dbReference type="EMBL" id="LR797252">
    <property type="protein sequence ID" value="CAB4196568.1"/>
    <property type="molecule type" value="Genomic_DNA"/>
</dbReference>
<name>A0A6J5RSB4_9CAUD</name>
<protein>
    <submittedName>
        <fullName evidence="1">Uncharacterized protein</fullName>
    </submittedName>
</protein>
<sequence length="260" mass="29648">MNIFNSQSNNLIPNRTVGAISGSEFINNNMNLTGAKRESNILDEFLSGNIPDFLRNFSSININDGNNSITYLLMPDVLSIGSNDDYVRMPMAGGTAKKIADHYDCTLPTKKMCDQIWQNAKIKLDPHPKGAPYDNSMLSSYTYNWHNSIIESQLQNQDKTQLITGHKKDVIIDKEWLSRKDRVVIYGWFHKTGIPIQGPQPNWVSHELHYYADYSHGIRLIAQDVIVNGNIMRIFDVLNNSKLSHLISEQNVYDARQIYV</sequence>
<gene>
    <name evidence="1" type="ORF">UFOVP1290_88</name>
</gene>
<organism evidence="1">
    <name type="scientific">uncultured Caudovirales phage</name>
    <dbReference type="NCBI Taxonomy" id="2100421"/>
    <lineage>
        <taxon>Viruses</taxon>
        <taxon>Duplodnaviria</taxon>
        <taxon>Heunggongvirae</taxon>
        <taxon>Uroviricota</taxon>
        <taxon>Caudoviricetes</taxon>
        <taxon>Peduoviridae</taxon>
        <taxon>Maltschvirus</taxon>
        <taxon>Maltschvirus maltsch</taxon>
    </lineage>
</organism>
<proteinExistence type="predicted"/>
<accession>A0A6J5RSB4</accession>